<keyword evidence="1 4" id="KW-0812">Transmembrane</keyword>
<gene>
    <name evidence="6" type="ORF">LOKVESSMR4R_01915</name>
</gene>
<dbReference type="Gene3D" id="1.20.1250.20">
    <property type="entry name" value="MFS general substrate transporter like domains"/>
    <property type="match status" value="1"/>
</dbReference>
<feature type="transmembrane region" description="Helical" evidence="4">
    <location>
        <begin position="87"/>
        <end position="107"/>
    </location>
</feature>
<proteinExistence type="predicted"/>
<dbReference type="SUPFAM" id="SSF103473">
    <property type="entry name" value="MFS general substrate transporter"/>
    <property type="match status" value="1"/>
</dbReference>
<dbReference type="PROSITE" id="PS50850">
    <property type="entry name" value="MFS"/>
    <property type="match status" value="1"/>
</dbReference>
<feature type="domain" description="Major facilitator superfamily (MFS) profile" evidence="5">
    <location>
        <begin position="20"/>
        <end position="393"/>
    </location>
</feature>
<feature type="transmembrane region" description="Helical" evidence="4">
    <location>
        <begin position="53"/>
        <end position="75"/>
    </location>
</feature>
<dbReference type="Pfam" id="PF07690">
    <property type="entry name" value="MFS_1"/>
    <property type="match status" value="1"/>
</dbReference>
<keyword evidence="2 4" id="KW-1133">Transmembrane helix</keyword>
<reference evidence="6 7" key="1">
    <citation type="submission" date="2017-05" db="EMBL/GenBank/DDBJ databases">
        <title>Genome Sequence of Loktanella vestfoldensis Strain SMR4r Isolated from a Culture of the Diatom Skeletonema marinoi.</title>
        <authorList>
            <person name="Topel M."/>
            <person name="Pinder M.I.M."/>
            <person name="Johansson O.N."/>
            <person name="Kourtchenko O."/>
            <person name="Godhe A."/>
            <person name="Clarke A.K."/>
        </authorList>
    </citation>
    <scope>NUCLEOTIDE SEQUENCE [LARGE SCALE GENOMIC DNA]</scope>
    <source>
        <strain evidence="6 7">SMR4r</strain>
    </source>
</reference>
<dbReference type="STRING" id="1122181.GCA_000382265_01779"/>
<feature type="transmembrane region" description="Helical" evidence="4">
    <location>
        <begin position="113"/>
        <end position="137"/>
    </location>
</feature>
<keyword evidence="3 4" id="KW-0472">Membrane</keyword>
<feature type="transmembrane region" description="Helical" evidence="4">
    <location>
        <begin position="247"/>
        <end position="267"/>
    </location>
</feature>
<protein>
    <submittedName>
        <fullName evidence="6">Major facilitator superfamily protein</fullName>
    </submittedName>
</protein>
<evidence type="ECO:0000256" key="3">
    <source>
        <dbReference type="ARBA" id="ARBA00023136"/>
    </source>
</evidence>
<dbReference type="InterPro" id="IPR020846">
    <property type="entry name" value="MFS_dom"/>
</dbReference>
<evidence type="ECO:0000259" key="5">
    <source>
        <dbReference type="PROSITE" id="PS50850"/>
    </source>
</evidence>
<evidence type="ECO:0000256" key="2">
    <source>
        <dbReference type="ARBA" id="ARBA00022989"/>
    </source>
</evidence>
<dbReference type="GO" id="GO:0022857">
    <property type="term" value="F:transmembrane transporter activity"/>
    <property type="evidence" value="ECO:0007669"/>
    <property type="project" value="InterPro"/>
</dbReference>
<feature type="transmembrane region" description="Helical" evidence="4">
    <location>
        <begin position="288"/>
        <end position="312"/>
    </location>
</feature>
<dbReference type="InterPro" id="IPR036259">
    <property type="entry name" value="MFS_trans_sf"/>
</dbReference>
<dbReference type="AlphaFoldDB" id="A0A1Y0ECK4"/>
<sequence length="393" mass="40056">MLRRCQPVIARLPASSCGLTIAALGTSQTVGWASSYYIPAVLAVPMADSFGVSPVWVFGAFSMALVVSAIVGPWAGARIDGKGGRGVLMLSNLIFALGLCLLAAAPVPGMLYLGWAVVGFGMGIGLYEAGFATLAGIYGKDARGAITGITLIAGFASTVGWPLSGLMLATWGWREACLGWALIHLTLALPLNAWLPRGSESLPKPATPEPAGPPPSRRVLWLLAFVFAATWFNATAMAAHLPGLLQAAGASTAVAIAAGALIGPAQVAARLLEFGLLQRFHPLVSTRLAAAAHPVAAVALISVGGPAAYVFALLHGAGNGIMTIAKGTLPLSLFGAAGYGQRLGWLNAPARISQAAAPLIFGAALTGWGVNAVWLTATIGLAALLALLTLKRS</sequence>
<dbReference type="KEGG" id="lvs:LOKVESSMR4R_01915"/>
<feature type="transmembrane region" description="Helical" evidence="4">
    <location>
        <begin position="372"/>
        <end position="390"/>
    </location>
</feature>
<accession>A0A1Y0ECK4</accession>
<evidence type="ECO:0000313" key="7">
    <source>
        <dbReference type="Proteomes" id="UP000195273"/>
    </source>
</evidence>
<evidence type="ECO:0000256" key="4">
    <source>
        <dbReference type="SAM" id="Phobius"/>
    </source>
</evidence>
<dbReference type="Proteomes" id="UP000195273">
    <property type="component" value="Chromosome"/>
</dbReference>
<keyword evidence="7" id="KW-1185">Reference proteome</keyword>
<feature type="transmembrane region" description="Helical" evidence="4">
    <location>
        <begin position="219"/>
        <end position="241"/>
    </location>
</feature>
<evidence type="ECO:0000313" key="6">
    <source>
        <dbReference type="EMBL" id="ARU01228.1"/>
    </source>
</evidence>
<dbReference type="InterPro" id="IPR011701">
    <property type="entry name" value="MFS"/>
</dbReference>
<name>A0A1Y0ECK4_9RHOB</name>
<feature type="transmembrane region" description="Helical" evidence="4">
    <location>
        <begin position="149"/>
        <end position="172"/>
    </location>
</feature>
<dbReference type="EMBL" id="CP021431">
    <property type="protein sequence ID" value="ARU01228.1"/>
    <property type="molecule type" value="Genomic_DNA"/>
</dbReference>
<evidence type="ECO:0000256" key="1">
    <source>
        <dbReference type="ARBA" id="ARBA00022692"/>
    </source>
</evidence>
<organism evidence="6 7">
    <name type="scientific">Yoonia vestfoldensis</name>
    <dbReference type="NCBI Taxonomy" id="245188"/>
    <lineage>
        <taxon>Bacteria</taxon>
        <taxon>Pseudomonadati</taxon>
        <taxon>Pseudomonadota</taxon>
        <taxon>Alphaproteobacteria</taxon>
        <taxon>Rhodobacterales</taxon>
        <taxon>Paracoccaceae</taxon>
        <taxon>Yoonia</taxon>
    </lineage>
</organism>